<name>A0A0P0V1X2_ORYSJ</name>
<organism evidence="1 2">
    <name type="scientific">Oryza sativa subsp. japonica</name>
    <name type="common">Rice</name>
    <dbReference type="NCBI Taxonomy" id="39947"/>
    <lineage>
        <taxon>Eukaryota</taxon>
        <taxon>Viridiplantae</taxon>
        <taxon>Streptophyta</taxon>
        <taxon>Embryophyta</taxon>
        <taxon>Tracheophyta</taxon>
        <taxon>Spermatophyta</taxon>
        <taxon>Magnoliopsida</taxon>
        <taxon>Liliopsida</taxon>
        <taxon>Poales</taxon>
        <taxon>Poaceae</taxon>
        <taxon>BOP clade</taxon>
        <taxon>Oryzoideae</taxon>
        <taxon>Oryzeae</taxon>
        <taxon>Oryzinae</taxon>
        <taxon>Oryza</taxon>
        <taxon>Oryza sativa</taxon>
    </lineage>
</organism>
<protein>
    <submittedName>
        <fullName evidence="1">Os01g0327600 protein</fullName>
    </submittedName>
</protein>
<evidence type="ECO:0000313" key="2">
    <source>
        <dbReference type="Proteomes" id="UP000000763"/>
    </source>
</evidence>
<evidence type="ECO:0000313" key="1">
    <source>
        <dbReference type="EMBL" id="BAF04824.1"/>
    </source>
</evidence>
<reference evidence="1 2" key="1">
    <citation type="journal article" date="2005" name="Nature">
        <title>The map-based sequence of the rice genome.</title>
        <authorList>
            <consortium name="International rice genome sequencing project (IRGSP)"/>
            <person name="Matsumoto T."/>
            <person name="Wu J."/>
            <person name="Kanamori H."/>
            <person name="Katayose Y."/>
            <person name="Fujisawa M."/>
            <person name="Namiki N."/>
            <person name="Mizuno H."/>
            <person name="Yamamoto K."/>
            <person name="Antonio B.A."/>
            <person name="Baba T."/>
            <person name="Sakata K."/>
            <person name="Nagamura Y."/>
            <person name="Aoki H."/>
            <person name="Arikawa K."/>
            <person name="Arita K."/>
            <person name="Bito T."/>
            <person name="Chiden Y."/>
            <person name="Fujitsuka N."/>
            <person name="Fukunaka R."/>
            <person name="Hamada M."/>
            <person name="Harada C."/>
            <person name="Hayashi A."/>
            <person name="Hijishita S."/>
            <person name="Honda M."/>
            <person name="Hosokawa S."/>
            <person name="Ichikawa Y."/>
            <person name="Idonuma A."/>
            <person name="Iijima M."/>
            <person name="Ikeda M."/>
            <person name="Ikeno M."/>
            <person name="Ito K."/>
            <person name="Ito S."/>
            <person name="Ito T."/>
            <person name="Ito Y."/>
            <person name="Ito Y."/>
            <person name="Iwabuchi A."/>
            <person name="Kamiya K."/>
            <person name="Karasawa W."/>
            <person name="Kurita K."/>
            <person name="Katagiri S."/>
            <person name="Kikuta A."/>
            <person name="Kobayashi H."/>
            <person name="Kobayashi N."/>
            <person name="Machita K."/>
            <person name="Maehara T."/>
            <person name="Masukawa M."/>
            <person name="Mizubayashi T."/>
            <person name="Mukai Y."/>
            <person name="Nagasaki H."/>
            <person name="Nagata Y."/>
            <person name="Naito S."/>
            <person name="Nakashima M."/>
            <person name="Nakama Y."/>
            <person name="Nakamichi Y."/>
            <person name="Nakamura M."/>
            <person name="Meguro A."/>
            <person name="Negishi M."/>
            <person name="Ohta I."/>
            <person name="Ohta T."/>
            <person name="Okamoto M."/>
            <person name="Ono N."/>
            <person name="Saji S."/>
            <person name="Sakaguchi M."/>
            <person name="Sakai K."/>
            <person name="Shibata M."/>
            <person name="Shimokawa T."/>
            <person name="Song J."/>
            <person name="Takazaki Y."/>
            <person name="Terasawa K."/>
            <person name="Tsugane M."/>
            <person name="Tsuji K."/>
            <person name="Ueda S."/>
            <person name="Waki K."/>
            <person name="Yamagata H."/>
            <person name="Yamamoto M."/>
            <person name="Yamamoto S."/>
            <person name="Yamane H."/>
            <person name="Yoshiki S."/>
            <person name="Yoshihara R."/>
            <person name="Yukawa K."/>
            <person name="Zhong H."/>
            <person name="Yano M."/>
            <person name="Yuan Q."/>
            <person name="Ouyang S."/>
            <person name="Liu J."/>
            <person name="Jones K.M."/>
            <person name="Gansberger K."/>
            <person name="Moffat K."/>
            <person name="Hill J."/>
            <person name="Bera J."/>
            <person name="Fadrosh D."/>
            <person name="Jin S."/>
            <person name="Johri S."/>
            <person name="Kim M."/>
            <person name="Overton L."/>
            <person name="Reardon M."/>
            <person name="Tsitrin T."/>
            <person name="Vuong H."/>
            <person name="Weaver B."/>
            <person name="Ciecko A."/>
            <person name="Tallon L."/>
            <person name="Jackson J."/>
            <person name="Pai G."/>
            <person name="Aken S.V."/>
            <person name="Utterback T."/>
            <person name="Reidmuller S."/>
            <person name="Feldblyum T."/>
            <person name="Hsiao J."/>
            <person name="Zismann V."/>
            <person name="Iobst S."/>
            <person name="de Vazeille A.R."/>
            <person name="Buell C.R."/>
            <person name="Ying K."/>
            <person name="Li Y."/>
            <person name="Lu T."/>
            <person name="Huang Y."/>
            <person name="Zhao Q."/>
            <person name="Feng Q."/>
            <person name="Zhang L."/>
            <person name="Zhu J."/>
            <person name="Weng Q."/>
            <person name="Mu J."/>
            <person name="Lu Y."/>
            <person name="Fan D."/>
            <person name="Liu Y."/>
            <person name="Guan J."/>
            <person name="Zhang Y."/>
            <person name="Yu S."/>
            <person name="Liu X."/>
            <person name="Zhang Y."/>
            <person name="Hong G."/>
            <person name="Han B."/>
            <person name="Choisne N."/>
            <person name="Demange N."/>
            <person name="Orjeda G."/>
            <person name="Samain S."/>
            <person name="Cattolico L."/>
            <person name="Pelletier E."/>
            <person name="Couloux A."/>
            <person name="Segurens B."/>
            <person name="Wincker P."/>
            <person name="D'Hont A."/>
            <person name="Scarpelli C."/>
            <person name="Weissenbach J."/>
            <person name="Salanoubat M."/>
            <person name="Quetier F."/>
            <person name="Yu Y."/>
            <person name="Kim H.R."/>
            <person name="Rambo T."/>
            <person name="Currie J."/>
            <person name="Collura K."/>
            <person name="Luo M."/>
            <person name="Yang T."/>
            <person name="Ammiraju J.S.S."/>
            <person name="Engler F."/>
            <person name="Soderlund C."/>
            <person name="Wing R.A."/>
            <person name="Palmer L.E."/>
            <person name="de la Bastide M."/>
            <person name="Spiegel L."/>
            <person name="Nascimento L."/>
            <person name="Zutavern T."/>
            <person name="O'Shaughnessy A."/>
            <person name="Dike S."/>
            <person name="Dedhia N."/>
            <person name="Preston R."/>
            <person name="Balija V."/>
            <person name="McCombie W.R."/>
            <person name="Chow T."/>
            <person name="Chen H."/>
            <person name="Chung M."/>
            <person name="Chen C."/>
            <person name="Shaw J."/>
            <person name="Wu H."/>
            <person name="Hsiao K."/>
            <person name="Chao Y."/>
            <person name="Chu M."/>
            <person name="Cheng C."/>
            <person name="Hour A."/>
            <person name="Lee P."/>
            <person name="Lin S."/>
            <person name="Lin Y."/>
            <person name="Liou J."/>
            <person name="Liu S."/>
            <person name="Hsing Y."/>
            <person name="Raghuvanshi S."/>
            <person name="Mohanty A."/>
            <person name="Bharti A.K."/>
            <person name="Gaur A."/>
            <person name="Gupta V."/>
            <person name="Kumar D."/>
            <person name="Ravi V."/>
            <person name="Vij S."/>
            <person name="Kapur A."/>
            <person name="Khurana P."/>
            <person name="Khurana P."/>
            <person name="Khurana J.P."/>
            <person name="Tyagi A.K."/>
            <person name="Gaikwad K."/>
            <person name="Singh A."/>
            <person name="Dalal V."/>
            <person name="Srivastava S."/>
            <person name="Dixit A."/>
            <person name="Pal A.K."/>
            <person name="Ghazi I.A."/>
            <person name="Yadav M."/>
            <person name="Pandit A."/>
            <person name="Bhargava A."/>
            <person name="Sureshbabu K."/>
            <person name="Batra K."/>
            <person name="Sharma T.R."/>
            <person name="Mohapatra T."/>
            <person name="Singh N.K."/>
            <person name="Messing J."/>
            <person name="Nelson A.B."/>
            <person name="Fuks G."/>
            <person name="Kavchok S."/>
            <person name="Keizer G."/>
            <person name="Linton E."/>
            <person name="Llaca V."/>
            <person name="Song R."/>
            <person name="Tanyolac B."/>
            <person name="Young S."/>
            <person name="Ho-Il K."/>
            <person name="Hahn J.H."/>
            <person name="Sangsakoo G."/>
            <person name="Vanavichit A."/>
            <person name="de Mattos Luiz.A.T."/>
            <person name="Zimmer P.D."/>
            <person name="Malone G."/>
            <person name="Dellagostin O."/>
            <person name="de Oliveira A.C."/>
            <person name="Bevan M."/>
            <person name="Bancroft I."/>
            <person name="Minx P."/>
            <person name="Cordum H."/>
            <person name="Wilson R."/>
            <person name="Cheng Z."/>
            <person name="Jin W."/>
            <person name="Jiang J."/>
            <person name="Leong S.A."/>
            <person name="Iwama H."/>
            <person name="Gojobori T."/>
            <person name="Itoh T."/>
            <person name="Niimura Y."/>
            <person name="Fujii Y."/>
            <person name="Habara T."/>
            <person name="Sakai H."/>
            <person name="Sato Y."/>
            <person name="Wilson G."/>
            <person name="Kumar K."/>
            <person name="McCouch S."/>
            <person name="Juretic N."/>
            <person name="Hoen D."/>
            <person name="Wright S."/>
            <person name="Bruskiewich R."/>
            <person name="Bureau T."/>
            <person name="Miyao A."/>
            <person name="Hirochika H."/>
            <person name="Nishikawa T."/>
            <person name="Kadowaki K."/>
            <person name="Sugiura M."/>
            <person name="Burr B."/>
            <person name="Sasaki T."/>
        </authorList>
    </citation>
    <scope>NUCLEOTIDE SEQUENCE [LARGE SCALE GENOMIC DNA]</scope>
    <source>
        <strain evidence="2">cv. Nipponbare</strain>
    </source>
</reference>
<sequence>MVCSPEKAGAACPECLERRILSGLPGSCFSFVHGLHESPLPFASAAVVQIASDGAEECNGSDAVYVAASRALVILYWWDYRVARNFWIFKNVRVIPWRMEVR</sequence>
<dbReference type="EMBL" id="AP008207">
    <property type="protein sequence ID" value="BAF04824.1"/>
    <property type="molecule type" value="Genomic_DNA"/>
</dbReference>
<accession>A0A0P0V1X2</accession>
<reference evidence="2" key="2">
    <citation type="journal article" date="2008" name="Nucleic Acids Res.">
        <title>The rice annotation project database (RAP-DB): 2008 update.</title>
        <authorList>
            <consortium name="The rice annotation project (RAP)"/>
        </authorList>
    </citation>
    <scope>GENOME REANNOTATION</scope>
    <source>
        <strain evidence="2">cv. Nipponbare</strain>
    </source>
</reference>
<dbReference type="AlphaFoldDB" id="A0A0P0V1X2"/>
<dbReference type="Gramene" id="Os01t0327600-01">
    <property type="protein sequence ID" value="Os01t0327600-01"/>
    <property type="gene ID" value="Os01g0327600"/>
</dbReference>
<gene>
    <name evidence="1" type="ordered locus">Os01g0327600</name>
</gene>
<dbReference type="Proteomes" id="UP000000763">
    <property type="component" value="Chromosome 1"/>
</dbReference>
<dbReference type="KEGG" id="dosa:Os01g0327600"/>
<proteinExistence type="predicted"/>